<gene>
    <name evidence="5" type="ORF">SAMN04489727_2096</name>
</gene>
<organism evidence="5 6">
    <name type="scientific">Amycolatopsis tolypomycina</name>
    <dbReference type="NCBI Taxonomy" id="208445"/>
    <lineage>
        <taxon>Bacteria</taxon>
        <taxon>Bacillati</taxon>
        <taxon>Actinomycetota</taxon>
        <taxon>Actinomycetes</taxon>
        <taxon>Pseudonocardiales</taxon>
        <taxon>Pseudonocardiaceae</taxon>
        <taxon>Amycolatopsis</taxon>
    </lineage>
</organism>
<dbReference type="Proteomes" id="UP000199622">
    <property type="component" value="Unassembled WGS sequence"/>
</dbReference>
<reference evidence="6" key="1">
    <citation type="submission" date="2016-10" db="EMBL/GenBank/DDBJ databases">
        <authorList>
            <person name="Varghese N."/>
            <person name="Submissions S."/>
        </authorList>
    </citation>
    <scope>NUCLEOTIDE SEQUENCE [LARGE SCALE GENOMIC DNA]</scope>
    <source>
        <strain evidence="6">DSM 44544</strain>
    </source>
</reference>
<dbReference type="PANTHER" id="PTHR11516">
    <property type="entry name" value="PYRUVATE DEHYDROGENASE E1 COMPONENT, ALPHA SUBUNIT BACTERIAL AND ORGANELLAR"/>
    <property type="match status" value="1"/>
</dbReference>
<evidence type="ECO:0000313" key="5">
    <source>
        <dbReference type="EMBL" id="SEB48300.1"/>
    </source>
</evidence>
<dbReference type="InterPro" id="IPR050642">
    <property type="entry name" value="PDH_E1_Alpha_Subunit"/>
</dbReference>
<keyword evidence="2" id="KW-0560">Oxidoreductase</keyword>
<proteinExistence type="predicted"/>
<comment type="cofactor">
    <cofactor evidence="1">
        <name>thiamine diphosphate</name>
        <dbReference type="ChEBI" id="CHEBI:58937"/>
    </cofactor>
</comment>
<name>A0A1H4JPR6_9PSEU</name>
<dbReference type="Pfam" id="PF00676">
    <property type="entry name" value="E1_dh"/>
    <property type="match status" value="1"/>
</dbReference>
<dbReference type="GO" id="GO:0004739">
    <property type="term" value="F:pyruvate dehydrogenase (acetyl-transferring) activity"/>
    <property type="evidence" value="ECO:0007669"/>
    <property type="project" value="TreeGrafter"/>
</dbReference>
<dbReference type="OrthoDB" id="9766715at2"/>
<accession>A0A1H4JPR6</accession>
<keyword evidence="6" id="KW-1185">Reference proteome</keyword>
<dbReference type="PANTHER" id="PTHR11516:SF60">
    <property type="entry name" value="PYRUVATE DEHYDROGENASE E1 COMPONENT SUBUNIT ALPHA"/>
    <property type="match status" value="1"/>
</dbReference>
<dbReference type="Gene3D" id="3.40.50.970">
    <property type="match status" value="1"/>
</dbReference>
<dbReference type="GO" id="GO:0000287">
    <property type="term" value="F:magnesium ion binding"/>
    <property type="evidence" value="ECO:0007669"/>
    <property type="project" value="UniProtKB-ARBA"/>
</dbReference>
<keyword evidence="5" id="KW-0670">Pyruvate</keyword>
<evidence type="ECO:0000256" key="1">
    <source>
        <dbReference type="ARBA" id="ARBA00001964"/>
    </source>
</evidence>
<dbReference type="RefSeq" id="WP_091305707.1">
    <property type="nucleotide sequence ID" value="NZ_FNSO01000003.1"/>
</dbReference>
<evidence type="ECO:0000256" key="2">
    <source>
        <dbReference type="ARBA" id="ARBA00023002"/>
    </source>
</evidence>
<feature type="domain" description="Dehydrogenase E1 component" evidence="4">
    <location>
        <begin position="28"/>
        <end position="183"/>
    </location>
</feature>
<keyword evidence="3" id="KW-0786">Thiamine pyrophosphate</keyword>
<protein>
    <submittedName>
        <fullName evidence="5">Pyruvate dehydrogenase E1 component alpha subunit</fullName>
    </submittedName>
</protein>
<evidence type="ECO:0000256" key="3">
    <source>
        <dbReference type="ARBA" id="ARBA00023052"/>
    </source>
</evidence>
<dbReference type="AlphaFoldDB" id="A0A1H4JPR6"/>
<dbReference type="InterPro" id="IPR001017">
    <property type="entry name" value="DH_E1"/>
</dbReference>
<dbReference type="STRING" id="208445.SAMN04489727_2096"/>
<evidence type="ECO:0000259" key="4">
    <source>
        <dbReference type="Pfam" id="PF00676"/>
    </source>
</evidence>
<sequence length="244" mass="25659">MTDALRGAYRVMRTIRAVADRVGTGDPGEEALAVGVCLHLDERDAIAGTHRQHSRRIAKGVDVRAVVAEVRKHRRPVAADALGGVPLLICGAAIAAQQRDTGGVGVAFLGDCPTTTLEALNLASAWHLPAIFVTEDPGYADRVAGLGVPGVVVDGSDFFAVHEAAGEAVGRARDGGGPTLIEAGFPRHVEDCLQRFRTRVTDSGELREQVLDAIDAEVARLVEDSVAAPEPAPPDLETGVYVTY</sequence>
<dbReference type="InterPro" id="IPR029061">
    <property type="entry name" value="THDP-binding"/>
</dbReference>
<dbReference type="GO" id="GO:0006086">
    <property type="term" value="P:pyruvate decarboxylation to acetyl-CoA"/>
    <property type="evidence" value="ECO:0007669"/>
    <property type="project" value="TreeGrafter"/>
</dbReference>
<evidence type="ECO:0000313" key="6">
    <source>
        <dbReference type="Proteomes" id="UP000199622"/>
    </source>
</evidence>
<dbReference type="EMBL" id="FNSO01000003">
    <property type="protein sequence ID" value="SEB48300.1"/>
    <property type="molecule type" value="Genomic_DNA"/>
</dbReference>
<dbReference type="SUPFAM" id="SSF52518">
    <property type="entry name" value="Thiamin diphosphate-binding fold (THDP-binding)"/>
    <property type="match status" value="1"/>
</dbReference>